<feature type="domain" description="NADH:flavin oxidoreductase/NADH oxidase N-terminal" evidence="6">
    <location>
        <begin position="20"/>
        <end position="372"/>
    </location>
</feature>
<dbReference type="InterPro" id="IPR001155">
    <property type="entry name" value="OxRdtase_FMN_N"/>
</dbReference>
<keyword evidence="2" id="KW-0285">Flavoprotein</keyword>
<keyword evidence="3" id="KW-0288">FMN</keyword>
<evidence type="ECO:0000256" key="4">
    <source>
        <dbReference type="ARBA" id="ARBA00022857"/>
    </source>
</evidence>
<name>A0ABU4C6V3_RHOJO</name>
<evidence type="ECO:0000313" key="8">
    <source>
        <dbReference type="Proteomes" id="UP001185737"/>
    </source>
</evidence>
<organism evidence="7 8">
    <name type="scientific">Rhodococcus jostii</name>
    <dbReference type="NCBI Taxonomy" id="132919"/>
    <lineage>
        <taxon>Bacteria</taxon>
        <taxon>Bacillati</taxon>
        <taxon>Actinomycetota</taxon>
        <taxon>Actinomycetes</taxon>
        <taxon>Mycobacteriales</taxon>
        <taxon>Nocardiaceae</taxon>
        <taxon>Rhodococcus</taxon>
    </lineage>
</organism>
<evidence type="ECO:0000256" key="3">
    <source>
        <dbReference type="ARBA" id="ARBA00022643"/>
    </source>
</evidence>
<evidence type="ECO:0000256" key="2">
    <source>
        <dbReference type="ARBA" id="ARBA00022630"/>
    </source>
</evidence>
<dbReference type="PANTHER" id="PTHR43303:SF4">
    <property type="entry name" value="NADPH DEHYDROGENASE C23G7.10C-RELATED"/>
    <property type="match status" value="1"/>
</dbReference>
<comment type="caution">
    <text evidence="7">The sequence shown here is derived from an EMBL/GenBank/DDBJ whole genome shotgun (WGS) entry which is preliminary data.</text>
</comment>
<protein>
    <submittedName>
        <fullName evidence="7">NADH:flavin oxidoreductase</fullName>
    </submittedName>
</protein>
<accession>A0ABU4C6V3</accession>
<dbReference type="Proteomes" id="UP001185737">
    <property type="component" value="Unassembled WGS sequence"/>
</dbReference>
<dbReference type="InterPro" id="IPR013785">
    <property type="entry name" value="Aldolase_TIM"/>
</dbReference>
<evidence type="ECO:0000256" key="5">
    <source>
        <dbReference type="ARBA" id="ARBA00023002"/>
    </source>
</evidence>
<keyword evidence="5" id="KW-0560">Oxidoreductase</keyword>
<dbReference type="RefSeq" id="WP_283354616.1">
    <property type="nucleotide sequence ID" value="NZ_JAWLKA010000001.1"/>
</dbReference>
<evidence type="ECO:0000259" key="6">
    <source>
        <dbReference type="Pfam" id="PF00724"/>
    </source>
</evidence>
<comment type="cofactor">
    <cofactor evidence="1">
        <name>FMN</name>
        <dbReference type="ChEBI" id="CHEBI:58210"/>
    </cofactor>
</comment>
<keyword evidence="4" id="KW-0521">NADP</keyword>
<dbReference type="SUPFAM" id="SSF51395">
    <property type="entry name" value="FMN-linked oxidoreductases"/>
    <property type="match status" value="1"/>
</dbReference>
<dbReference type="EMBL" id="JAWLKA010000001">
    <property type="protein sequence ID" value="MDV6279271.1"/>
    <property type="molecule type" value="Genomic_DNA"/>
</dbReference>
<evidence type="ECO:0000256" key="1">
    <source>
        <dbReference type="ARBA" id="ARBA00001917"/>
    </source>
</evidence>
<dbReference type="InterPro" id="IPR044152">
    <property type="entry name" value="YqjM-like"/>
</dbReference>
<dbReference type="PANTHER" id="PTHR43303">
    <property type="entry name" value="NADPH DEHYDROGENASE C23G7.10C-RELATED"/>
    <property type="match status" value="1"/>
</dbReference>
<dbReference type="Gene3D" id="3.20.20.70">
    <property type="entry name" value="Aldolase class I"/>
    <property type="match status" value="1"/>
</dbReference>
<dbReference type="CDD" id="cd04747">
    <property type="entry name" value="OYE_like_5_FMN"/>
    <property type="match status" value="1"/>
</dbReference>
<sequence>MTSDLTDSRRVDPEGAVIALFEPLHVRSLALPNRIVMSPMTREHSPGGVPGADVAAYYRRRAEGGSGLVITEGVAIDHPTAVDSPKVPRLHGEAALVGWRGVVDEVHEAGGRIIPQLWHVGPLWGAMSDVDPSLTSMRPSGVWGRAGRTVYPDDYIARASAPTAAMTEQDLEDVIAAYVRSARNAVGVGFDGIAIHAAHGYLLDSFLWESTNQRTDQWGGDLQRRTRFPVEVIRAIRREIGPELPIFFRFSQHKQQDYGARIANTPAELSVVLNALIDAGVDVLDASIRRFDIPAFEGSDLTLAGWAKKLTGAVSMAVGSVGLSKSLRDTGTPEPADLDGVFRRLKSNEFDLVAIGRLHLADPALARTLRRGGPIPTFDRERHEGQLY</sequence>
<dbReference type="Pfam" id="PF00724">
    <property type="entry name" value="Oxidored_FMN"/>
    <property type="match status" value="1"/>
</dbReference>
<proteinExistence type="predicted"/>
<keyword evidence="8" id="KW-1185">Reference proteome</keyword>
<gene>
    <name evidence="7" type="ORF">R3Q59_01925</name>
</gene>
<evidence type="ECO:0000313" key="7">
    <source>
        <dbReference type="EMBL" id="MDV6279271.1"/>
    </source>
</evidence>
<reference evidence="7 8" key="1">
    <citation type="submission" date="2023-10" db="EMBL/GenBank/DDBJ databases">
        <title>Development of a sustainable strategy for remediation of hydrocarbon-contaminated territories based on the waste exchange concept.</title>
        <authorList>
            <person name="Krivoruchko A."/>
        </authorList>
    </citation>
    <scope>NUCLEOTIDE SEQUENCE [LARGE SCALE GENOMIC DNA]</scope>
    <source>
        <strain evidence="7 8">IEGM 60</strain>
    </source>
</reference>